<proteinExistence type="predicted"/>
<accession>A0A4Z1IW20</accession>
<keyword evidence="2" id="KW-1185">Reference proteome</keyword>
<gene>
    <name evidence="1" type="ORF">BOTNAR_0077g00250</name>
</gene>
<organism evidence="1 2">
    <name type="scientific">Botryotinia narcissicola</name>
    <dbReference type="NCBI Taxonomy" id="278944"/>
    <lineage>
        <taxon>Eukaryota</taxon>
        <taxon>Fungi</taxon>
        <taxon>Dikarya</taxon>
        <taxon>Ascomycota</taxon>
        <taxon>Pezizomycotina</taxon>
        <taxon>Leotiomycetes</taxon>
        <taxon>Helotiales</taxon>
        <taxon>Sclerotiniaceae</taxon>
        <taxon>Botryotinia</taxon>
    </lineage>
</organism>
<dbReference type="AlphaFoldDB" id="A0A4Z1IW20"/>
<reference evidence="1 2" key="1">
    <citation type="submission" date="2017-12" db="EMBL/GenBank/DDBJ databases">
        <title>Comparative genomics of Botrytis spp.</title>
        <authorList>
            <person name="Valero-Jimenez C.A."/>
            <person name="Tapia P."/>
            <person name="Veloso J."/>
            <person name="Silva-Moreno E."/>
            <person name="Staats M."/>
            <person name="Valdes J.H."/>
            <person name="Van Kan J.A.L."/>
        </authorList>
    </citation>
    <scope>NUCLEOTIDE SEQUENCE [LARGE SCALE GENOMIC DNA]</scope>
    <source>
        <strain evidence="1 2">MUCL2120</strain>
    </source>
</reference>
<comment type="caution">
    <text evidence="1">The sequence shown here is derived from an EMBL/GenBank/DDBJ whole genome shotgun (WGS) entry which is preliminary data.</text>
</comment>
<protein>
    <submittedName>
        <fullName evidence="1">Uncharacterized protein</fullName>
    </submittedName>
</protein>
<evidence type="ECO:0000313" key="2">
    <source>
        <dbReference type="Proteomes" id="UP000297452"/>
    </source>
</evidence>
<evidence type="ECO:0000313" key="1">
    <source>
        <dbReference type="EMBL" id="TGO65581.1"/>
    </source>
</evidence>
<sequence>MASLLHQIKIRQRDKRIYSSILKQGIKRRKREAALRVALEEPFHDSRPRGWQSLPEYQYLMSIPSSCLPLLVDFRPVLCEEESSKFTLFRTLPAETQLMIWEFASSKPSCMSHRHRTHQKELICLRNPQMQGRILYGEPPIGSGGVNYYDASLALLRILCLLLNLGHDSVLWLLDFDLDARFLSQNEGLEDSKTLDAQDSKGL</sequence>
<name>A0A4Z1IW20_9HELO</name>
<dbReference type="EMBL" id="PQXJ01000077">
    <property type="protein sequence ID" value="TGO65581.1"/>
    <property type="molecule type" value="Genomic_DNA"/>
</dbReference>
<dbReference type="OrthoDB" id="3559738at2759"/>
<dbReference type="Proteomes" id="UP000297452">
    <property type="component" value="Unassembled WGS sequence"/>
</dbReference>